<keyword evidence="2 5" id="KW-0479">Metal-binding</keyword>
<keyword evidence="4" id="KW-0560">Oxidoreductase</keyword>
<dbReference type="PANTHER" id="PTHR43401">
    <property type="entry name" value="L-THREONINE 3-DEHYDROGENASE"/>
    <property type="match status" value="1"/>
</dbReference>
<comment type="caution">
    <text evidence="8">The sequence shown here is derived from an EMBL/GenBank/DDBJ whole genome shotgun (WGS) entry which is preliminary data.</text>
</comment>
<dbReference type="PANTHER" id="PTHR43401:SF2">
    <property type="entry name" value="L-THREONINE 3-DEHYDROGENASE"/>
    <property type="match status" value="1"/>
</dbReference>
<dbReference type="PROSITE" id="PS00059">
    <property type="entry name" value="ADH_ZINC"/>
    <property type="match status" value="1"/>
</dbReference>
<comment type="similarity">
    <text evidence="5">Belongs to the zinc-containing alcohol dehydrogenase family.</text>
</comment>
<dbReference type="Gene3D" id="3.40.50.720">
    <property type="entry name" value="NAD(P)-binding Rossmann-like Domain"/>
    <property type="match status" value="1"/>
</dbReference>
<feature type="domain" description="Alcohol dehydrogenase-like N-terminal" evidence="7">
    <location>
        <begin position="23"/>
        <end position="89"/>
    </location>
</feature>
<dbReference type="Proteomes" id="UP000648352">
    <property type="component" value="Unassembled WGS sequence"/>
</dbReference>
<dbReference type="InterPro" id="IPR013154">
    <property type="entry name" value="ADH-like_N"/>
</dbReference>
<keyword evidence="9" id="KW-1185">Reference proteome</keyword>
<keyword evidence="3 5" id="KW-0862">Zinc</keyword>
<evidence type="ECO:0000313" key="8">
    <source>
        <dbReference type="EMBL" id="MBD7957755.1"/>
    </source>
</evidence>
<dbReference type="InterPro" id="IPR011032">
    <property type="entry name" value="GroES-like_sf"/>
</dbReference>
<dbReference type="Pfam" id="PF08240">
    <property type="entry name" value="ADH_N"/>
    <property type="match status" value="1"/>
</dbReference>
<dbReference type="InterPro" id="IPR036291">
    <property type="entry name" value="NAD(P)-bd_dom_sf"/>
</dbReference>
<reference evidence="8 9" key="1">
    <citation type="submission" date="2020-08" db="EMBL/GenBank/DDBJ databases">
        <title>A Genomic Blueprint of the Chicken Gut Microbiome.</title>
        <authorList>
            <person name="Gilroy R."/>
            <person name="Ravi A."/>
            <person name="Getino M."/>
            <person name="Pursley I."/>
            <person name="Horton D.L."/>
            <person name="Alikhan N.-F."/>
            <person name="Baker D."/>
            <person name="Gharbi K."/>
            <person name="Hall N."/>
            <person name="Watson M."/>
            <person name="Adriaenssens E.M."/>
            <person name="Foster-Nyarko E."/>
            <person name="Jarju S."/>
            <person name="Secka A."/>
            <person name="Antonio M."/>
            <person name="Oren A."/>
            <person name="Chaudhuri R."/>
            <person name="La Ragione R.M."/>
            <person name="Hildebrand F."/>
            <person name="Pallen M.J."/>
        </authorList>
    </citation>
    <scope>NUCLEOTIDE SEQUENCE [LARGE SCALE GENOMIC DNA]</scope>
    <source>
        <strain evidence="8 9">Sa4CUA7</strain>
    </source>
</reference>
<accession>A0ABR8S2T1</accession>
<organism evidence="8 9">
    <name type="scientific">Microbacterium pullorum</name>
    <dbReference type="NCBI Taxonomy" id="2762236"/>
    <lineage>
        <taxon>Bacteria</taxon>
        <taxon>Bacillati</taxon>
        <taxon>Actinomycetota</taxon>
        <taxon>Actinomycetes</taxon>
        <taxon>Micrococcales</taxon>
        <taxon>Microbacteriaceae</taxon>
        <taxon>Microbacterium</taxon>
    </lineage>
</organism>
<evidence type="ECO:0000259" key="6">
    <source>
        <dbReference type="Pfam" id="PF00107"/>
    </source>
</evidence>
<evidence type="ECO:0000256" key="3">
    <source>
        <dbReference type="ARBA" id="ARBA00022833"/>
    </source>
</evidence>
<evidence type="ECO:0000256" key="2">
    <source>
        <dbReference type="ARBA" id="ARBA00022723"/>
    </source>
</evidence>
<gene>
    <name evidence="8" type="ORF">H9651_08900</name>
</gene>
<dbReference type="EMBL" id="JACSQP010000004">
    <property type="protein sequence ID" value="MBD7957755.1"/>
    <property type="molecule type" value="Genomic_DNA"/>
</dbReference>
<evidence type="ECO:0000256" key="5">
    <source>
        <dbReference type="RuleBase" id="RU361277"/>
    </source>
</evidence>
<dbReference type="InterPro" id="IPR050129">
    <property type="entry name" value="Zn_alcohol_dh"/>
</dbReference>
<dbReference type="SUPFAM" id="SSF50129">
    <property type="entry name" value="GroES-like"/>
    <property type="match status" value="1"/>
</dbReference>
<dbReference type="InterPro" id="IPR013149">
    <property type="entry name" value="ADH-like_C"/>
</dbReference>
<evidence type="ECO:0000259" key="7">
    <source>
        <dbReference type="Pfam" id="PF08240"/>
    </source>
</evidence>
<feature type="domain" description="Alcohol dehydrogenase-like C-terminal" evidence="6">
    <location>
        <begin position="161"/>
        <end position="296"/>
    </location>
</feature>
<dbReference type="InterPro" id="IPR002328">
    <property type="entry name" value="ADH_Zn_CS"/>
</dbReference>
<protein>
    <submittedName>
        <fullName evidence="8">Alcohol dehydrogenase catalytic domain-containing protein</fullName>
    </submittedName>
</protein>
<comment type="cofactor">
    <cofactor evidence="1 5">
        <name>Zn(2+)</name>
        <dbReference type="ChEBI" id="CHEBI:29105"/>
    </cofactor>
</comment>
<evidence type="ECO:0000313" key="9">
    <source>
        <dbReference type="Proteomes" id="UP000648352"/>
    </source>
</evidence>
<dbReference type="RefSeq" id="WP_191718917.1">
    <property type="nucleotide sequence ID" value="NZ_JACSQP010000004.1"/>
</dbReference>
<name>A0ABR8S2T1_9MICO</name>
<proteinExistence type="inferred from homology"/>
<dbReference type="Gene3D" id="3.90.180.10">
    <property type="entry name" value="Medium-chain alcohol dehydrogenases, catalytic domain"/>
    <property type="match status" value="1"/>
</dbReference>
<dbReference type="SUPFAM" id="SSF51735">
    <property type="entry name" value="NAD(P)-binding Rossmann-fold domains"/>
    <property type="match status" value="1"/>
</dbReference>
<sequence length="339" mass="34925">MRSVLLSGPQQLEIREIEPPIAGDDDIVVRIRACGICGADPHAVAQGTIIPGAAQTALGHEPAGEIVEVGAHVRDLAVGDRVVIDPTKVADAIIGGGGPQGALSDLVAVRGAVAGESVIPFAAHVPWHVAALAEPLAVARRAVDRTHPQPHHTAVVFGAGPVGLGALLALKSYGVGHVVVADIQQGRLEIALELGADAVIDSSAEDVRERLVELQGSGADAFGRQGLPGTDIYIDAAGVRPVLDTVFAGPKSGAILAIVGIHQRPVEVDFQSLIPSELAIVHSMGHPGSEMREVVADIVANTDKYARIVSDLIPLDRVAEAIDLAGRPGASRKVVVTLD</sequence>
<evidence type="ECO:0000256" key="4">
    <source>
        <dbReference type="ARBA" id="ARBA00023002"/>
    </source>
</evidence>
<evidence type="ECO:0000256" key="1">
    <source>
        <dbReference type="ARBA" id="ARBA00001947"/>
    </source>
</evidence>
<dbReference type="Pfam" id="PF00107">
    <property type="entry name" value="ADH_zinc_N"/>
    <property type="match status" value="1"/>
</dbReference>